<feature type="compositionally biased region" description="Polar residues" evidence="9">
    <location>
        <begin position="781"/>
        <end position="827"/>
    </location>
</feature>
<dbReference type="SMART" id="SM00326">
    <property type="entry name" value="SH3"/>
    <property type="match status" value="4"/>
</dbReference>
<dbReference type="FunFam" id="3.30.40.10:FF:000077">
    <property type="entry name" value="E3 ubiquitin-protein ligase SH3RF1 isoform X1"/>
    <property type="match status" value="1"/>
</dbReference>
<dbReference type="EnsemblMetazoa" id="GMOY001883-RA">
    <property type="protein sequence ID" value="GMOY001883-PA"/>
    <property type="gene ID" value="GMOY001883"/>
</dbReference>
<dbReference type="SMART" id="SM00184">
    <property type="entry name" value="RING"/>
    <property type="match status" value="1"/>
</dbReference>
<evidence type="ECO:0000313" key="12">
    <source>
        <dbReference type="EnsemblMetazoa" id="GMOY001883-PA"/>
    </source>
</evidence>
<dbReference type="InterPro" id="IPR028502">
    <property type="entry name" value="SH3RF3_RING-HC_Zfn"/>
</dbReference>
<dbReference type="CDD" id="cd16750">
    <property type="entry name" value="RING-HC_SH3RF3"/>
    <property type="match status" value="1"/>
</dbReference>
<evidence type="ECO:0000256" key="3">
    <source>
        <dbReference type="ARBA" id="ARBA00022723"/>
    </source>
</evidence>
<dbReference type="InterPro" id="IPR001841">
    <property type="entry name" value="Znf_RING"/>
</dbReference>
<dbReference type="Gene3D" id="3.30.40.10">
    <property type="entry name" value="Zinc/RING finger domain, C3HC4 (zinc finger)"/>
    <property type="match status" value="1"/>
</dbReference>
<keyword evidence="5" id="KW-0862">Zinc</keyword>
<evidence type="ECO:0000259" key="11">
    <source>
        <dbReference type="PROSITE" id="PS50089"/>
    </source>
</evidence>
<feature type="domain" description="SH3" evidence="10">
    <location>
        <begin position="516"/>
        <end position="594"/>
    </location>
</feature>
<feature type="domain" description="SH3" evidence="10">
    <location>
        <begin position="215"/>
        <end position="277"/>
    </location>
</feature>
<feature type="region of interest" description="Disordered" evidence="9">
    <location>
        <begin position="672"/>
        <end position="832"/>
    </location>
</feature>
<dbReference type="InterPro" id="IPR001452">
    <property type="entry name" value="SH3_domain"/>
</dbReference>
<dbReference type="PANTHER" id="PTHR14167:SF51">
    <property type="entry name" value="RING-TYPE E3 UBIQUITIN TRANSFERASE"/>
    <property type="match status" value="1"/>
</dbReference>
<proteinExistence type="inferred from homology"/>
<dbReference type="Proteomes" id="UP000092444">
    <property type="component" value="Unassembled WGS sequence"/>
</dbReference>
<feature type="compositionally biased region" description="Polar residues" evidence="9">
    <location>
        <begin position="131"/>
        <end position="143"/>
    </location>
</feature>
<keyword evidence="6" id="KW-0832">Ubl conjugation</keyword>
<comment type="similarity">
    <text evidence="1">Belongs to the SH3RF family.</text>
</comment>
<dbReference type="SUPFAM" id="SSF50044">
    <property type="entry name" value="SH3-domain"/>
    <property type="match status" value="4"/>
</dbReference>
<dbReference type="PhylomeDB" id="A0A1B0FE28"/>
<dbReference type="InterPro" id="IPR050384">
    <property type="entry name" value="Endophilin_SH3RF"/>
</dbReference>
<evidence type="ECO:0000313" key="13">
    <source>
        <dbReference type="Proteomes" id="UP000092444"/>
    </source>
</evidence>
<feature type="domain" description="SH3" evidence="10">
    <location>
        <begin position="942"/>
        <end position="1003"/>
    </location>
</feature>
<dbReference type="Pfam" id="PF00018">
    <property type="entry name" value="SH3_1"/>
    <property type="match status" value="3"/>
</dbReference>
<dbReference type="InterPro" id="IPR013083">
    <property type="entry name" value="Znf_RING/FYVE/PHD"/>
</dbReference>
<keyword evidence="13" id="KW-1185">Reference proteome</keyword>
<feature type="compositionally biased region" description="Polar residues" evidence="9">
    <location>
        <begin position="360"/>
        <end position="379"/>
    </location>
</feature>
<reference evidence="12" key="1">
    <citation type="submission" date="2020-05" db="UniProtKB">
        <authorList>
            <consortium name="EnsemblMetazoa"/>
        </authorList>
    </citation>
    <scope>IDENTIFICATION</scope>
    <source>
        <strain evidence="12">Yale</strain>
    </source>
</reference>
<feature type="compositionally biased region" description="Basic and acidic residues" evidence="9">
    <location>
        <begin position="677"/>
        <end position="692"/>
    </location>
</feature>
<dbReference type="Pfam" id="PF13445">
    <property type="entry name" value="zf-RING_UBOX"/>
    <property type="match status" value="1"/>
</dbReference>
<evidence type="ECO:0008006" key="14">
    <source>
        <dbReference type="Google" id="ProtNLM"/>
    </source>
</evidence>
<protein>
    <recommendedName>
        <fullName evidence="14">RING-type E3 ubiquitin transferase</fullName>
    </recommendedName>
</protein>
<organism evidence="12 13">
    <name type="scientific">Glossina morsitans morsitans</name>
    <name type="common">Savannah tsetse fly</name>
    <dbReference type="NCBI Taxonomy" id="37546"/>
    <lineage>
        <taxon>Eukaryota</taxon>
        <taxon>Metazoa</taxon>
        <taxon>Ecdysozoa</taxon>
        <taxon>Arthropoda</taxon>
        <taxon>Hexapoda</taxon>
        <taxon>Insecta</taxon>
        <taxon>Pterygota</taxon>
        <taxon>Neoptera</taxon>
        <taxon>Endopterygota</taxon>
        <taxon>Diptera</taxon>
        <taxon>Brachycera</taxon>
        <taxon>Muscomorpha</taxon>
        <taxon>Hippoboscoidea</taxon>
        <taxon>Glossinidae</taxon>
        <taxon>Glossina</taxon>
    </lineage>
</organism>
<feature type="region of interest" description="Disordered" evidence="9">
    <location>
        <begin position="118"/>
        <end position="143"/>
    </location>
</feature>
<keyword evidence="2 8" id="KW-0728">SH3 domain</keyword>
<evidence type="ECO:0000256" key="4">
    <source>
        <dbReference type="ARBA" id="ARBA00022771"/>
    </source>
</evidence>
<feature type="compositionally biased region" description="Low complexity" evidence="9">
    <location>
        <begin position="733"/>
        <end position="759"/>
    </location>
</feature>
<dbReference type="EMBL" id="CCAG010018327">
    <property type="status" value="NOT_ANNOTATED_CDS"/>
    <property type="molecule type" value="Genomic_DNA"/>
</dbReference>
<evidence type="ECO:0000256" key="6">
    <source>
        <dbReference type="ARBA" id="ARBA00022843"/>
    </source>
</evidence>
<evidence type="ECO:0000256" key="7">
    <source>
        <dbReference type="PROSITE-ProRule" id="PRU00175"/>
    </source>
</evidence>
<dbReference type="SUPFAM" id="SSF57850">
    <property type="entry name" value="RING/U-box"/>
    <property type="match status" value="1"/>
</dbReference>
<evidence type="ECO:0000256" key="2">
    <source>
        <dbReference type="ARBA" id="ARBA00022443"/>
    </source>
</evidence>
<sequence>MDENTLNDLLECSVCLERLDTSSKVLPCQHTFCRKCLEVIHASHQELRCPECRVLVETKIDDLPPNVLLMRILEGMKNTAACRQQTNGTSNGVNATTKATDQEIRRKEQQMLEFQEQLKKQQNQNNLKQQTSNCNQNQSPHQPSVLLSNVSKRRLAVPHAYALHDYKPKVAWDLNFKKGDIIFLKRRIDSNWYVGQVQGVDGVFPINFVQIVVPLPLPQCVALYDFKMGPNEEEGCLTFEKGTVIQVIRRVDHNWAEGRIGTSIGIFPIAFVELSALAKQQLDNVQISHQLASLRQSQQTEQNELRPLPAVPFIDPTTETNNSDSTTTSSSSNSSVSVPSSSSTNSSNTTSPVAATNNSRTTDTNVHSLAESSQSLLPNTSQHTVATACANYNDTTNNTSVSLRSSDMTHKRHSLNALLNVGSTNLSISQVNRHSAEILSVPTTLEDTTVNLTLPQSATEMEQQGTQQLQNVVDQPQNVVGLPSYQYQDLTTSSAHTQIRHNVLKTTCVQQNIPSTLPWSYLALYPYKPLKNDELELKKGKCYDFEDKYILTMPSFLGCVYIVTERCRDGWFKGKNWKGISGVFPGNYVIPLKARDQQQLMHGWKFGPPPSATNAINQNNSSMAQLSTPTQQQLATSCRNSMRHDLESLQARVTVTNSHHTLPPDLPLRHLTLSPKDQTESNIKEHKEEKTMKQKNVTTGCISTSNSSSSASTTTTGLKKFLTHIKTRSKSPSASASTVQKQKQKAQSTQQSTTSPAATMVLKQKNAQNNTLTPVHVRSGSCPSQLLQNPSADRANSQHMNQQQPLASQDSSNSAQRLQANNKNRANTLAKPTIDSTLRSIYANQLQQQWSATAASSSQSNLVMVNKCNQQYHQQSTNNTTNNFNSDGAIHRKSHSLDASNILQSITLSPTASSKPGGDNIAQSNVNVTSAENLAATTQTNSDESRFRCVVSYPPNSNVELELHLGDIIFVRRKQKNGWYMGINSRTNKTGLFPASFVERDVI</sequence>
<dbReference type="PROSITE" id="PS50089">
    <property type="entry name" value="ZF_RING_2"/>
    <property type="match status" value="1"/>
</dbReference>
<dbReference type="PROSITE" id="PS00518">
    <property type="entry name" value="ZF_RING_1"/>
    <property type="match status" value="1"/>
</dbReference>
<dbReference type="GO" id="GO:0008270">
    <property type="term" value="F:zinc ion binding"/>
    <property type="evidence" value="ECO:0007669"/>
    <property type="project" value="UniProtKB-KW"/>
</dbReference>
<dbReference type="Gene3D" id="2.30.30.40">
    <property type="entry name" value="SH3 Domains"/>
    <property type="match status" value="4"/>
</dbReference>
<evidence type="ECO:0000256" key="5">
    <source>
        <dbReference type="ARBA" id="ARBA00022833"/>
    </source>
</evidence>
<dbReference type="CDD" id="cd11787">
    <property type="entry name" value="SH3_SH3RF_2"/>
    <property type="match status" value="1"/>
</dbReference>
<dbReference type="VEuPathDB" id="VectorBase:GMOY001883"/>
<dbReference type="InterPro" id="IPR017907">
    <property type="entry name" value="Znf_RING_CS"/>
</dbReference>
<dbReference type="InterPro" id="IPR036028">
    <property type="entry name" value="SH3-like_dom_sf"/>
</dbReference>
<name>A0A1B0FE28_GLOMM</name>
<feature type="compositionally biased region" description="Low complexity" evidence="9">
    <location>
        <begin position="316"/>
        <end position="359"/>
    </location>
</feature>
<dbReference type="AlphaFoldDB" id="A0A1B0FE28"/>
<dbReference type="InterPro" id="IPR027370">
    <property type="entry name" value="Znf-RING_euk"/>
</dbReference>
<keyword evidence="4 7" id="KW-0863">Zinc-finger</keyword>
<feature type="domain" description="SH3" evidence="10">
    <location>
        <begin position="155"/>
        <end position="214"/>
    </location>
</feature>
<evidence type="ECO:0000259" key="10">
    <source>
        <dbReference type="PROSITE" id="PS50002"/>
    </source>
</evidence>
<feature type="domain" description="RING-type" evidence="11">
    <location>
        <begin position="12"/>
        <end position="53"/>
    </location>
</feature>
<feature type="compositionally biased region" description="Low complexity" evidence="9">
    <location>
        <begin position="118"/>
        <end position="130"/>
    </location>
</feature>
<keyword evidence="3" id="KW-0479">Metal-binding</keyword>
<dbReference type="PANTHER" id="PTHR14167">
    <property type="entry name" value="SH3 DOMAIN-CONTAINING"/>
    <property type="match status" value="1"/>
</dbReference>
<evidence type="ECO:0000256" key="8">
    <source>
        <dbReference type="PROSITE-ProRule" id="PRU00192"/>
    </source>
</evidence>
<feature type="region of interest" description="Disordered" evidence="9">
    <location>
        <begin position="298"/>
        <end position="379"/>
    </location>
</feature>
<evidence type="ECO:0000256" key="9">
    <source>
        <dbReference type="SAM" id="MobiDB-lite"/>
    </source>
</evidence>
<evidence type="ECO:0000256" key="1">
    <source>
        <dbReference type="ARBA" id="ARBA00008649"/>
    </source>
</evidence>
<dbReference type="PROSITE" id="PS50002">
    <property type="entry name" value="SH3"/>
    <property type="match status" value="4"/>
</dbReference>
<accession>A0A1B0FE28</accession>
<feature type="compositionally biased region" description="Low complexity" evidence="9">
    <location>
        <begin position="698"/>
        <end position="716"/>
    </location>
</feature>
<dbReference type="STRING" id="37546.A0A1B0FE28"/>